<comment type="caution">
    <text evidence="7">The sequence shown here is derived from an EMBL/GenBank/DDBJ whole genome shotgun (WGS) entry which is preliminary data.</text>
</comment>
<dbReference type="InterPro" id="IPR006311">
    <property type="entry name" value="TAT_signal"/>
</dbReference>
<evidence type="ECO:0000256" key="4">
    <source>
        <dbReference type="ARBA" id="ARBA00022729"/>
    </source>
</evidence>
<dbReference type="NCBIfam" id="TIGR03851">
    <property type="entry name" value="chitin_NgcE"/>
    <property type="match status" value="1"/>
</dbReference>
<evidence type="ECO:0000256" key="6">
    <source>
        <dbReference type="SAM" id="SignalP"/>
    </source>
</evidence>
<evidence type="ECO:0000256" key="2">
    <source>
        <dbReference type="ARBA" id="ARBA00008520"/>
    </source>
</evidence>
<dbReference type="OrthoDB" id="8663148at2"/>
<dbReference type="SUPFAM" id="SSF53850">
    <property type="entry name" value="Periplasmic binding protein-like II"/>
    <property type="match status" value="1"/>
</dbReference>
<dbReference type="InterPro" id="IPR050490">
    <property type="entry name" value="Bact_solute-bd_prot1"/>
</dbReference>
<evidence type="ECO:0000313" key="8">
    <source>
        <dbReference type="Proteomes" id="UP000294927"/>
    </source>
</evidence>
<comment type="subcellular location">
    <subcellularLocation>
        <location evidence="1">Cell envelope</location>
    </subcellularLocation>
</comment>
<comment type="similarity">
    <text evidence="2">Belongs to the bacterial solute-binding protein 1 family.</text>
</comment>
<evidence type="ECO:0000256" key="5">
    <source>
        <dbReference type="SAM" id="MobiDB-lite"/>
    </source>
</evidence>
<dbReference type="RefSeq" id="WP_133908683.1">
    <property type="nucleotide sequence ID" value="NZ_SOCP01000025.1"/>
</dbReference>
<accession>A0A4R7UXI7</accession>
<organism evidence="7 8">
    <name type="scientific">Actinophytocola oryzae</name>
    <dbReference type="NCBI Taxonomy" id="502181"/>
    <lineage>
        <taxon>Bacteria</taxon>
        <taxon>Bacillati</taxon>
        <taxon>Actinomycetota</taxon>
        <taxon>Actinomycetes</taxon>
        <taxon>Pseudonocardiales</taxon>
        <taxon>Pseudonocardiaceae</taxon>
    </lineage>
</organism>
<dbReference type="PANTHER" id="PTHR43649">
    <property type="entry name" value="ARABINOSE-BINDING PROTEIN-RELATED"/>
    <property type="match status" value="1"/>
</dbReference>
<dbReference type="GO" id="GO:0030313">
    <property type="term" value="C:cell envelope"/>
    <property type="evidence" value="ECO:0007669"/>
    <property type="project" value="UniProtKB-SubCell"/>
</dbReference>
<feature type="chain" id="PRO_5020854628" evidence="6">
    <location>
        <begin position="33"/>
        <end position="473"/>
    </location>
</feature>
<dbReference type="PROSITE" id="PS51318">
    <property type="entry name" value="TAT"/>
    <property type="match status" value="1"/>
</dbReference>
<dbReference type="Proteomes" id="UP000294927">
    <property type="component" value="Unassembled WGS sequence"/>
</dbReference>
<dbReference type="Gene3D" id="3.40.190.10">
    <property type="entry name" value="Periplasmic binding protein-like II"/>
    <property type="match status" value="2"/>
</dbReference>
<dbReference type="AlphaFoldDB" id="A0A4R7UXI7"/>
<evidence type="ECO:0000313" key="7">
    <source>
        <dbReference type="EMBL" id="TDV39786.1"/>
    </source>
</evidence>
<feature type="region of interest" description="Disordered" evidence="5">
    <location>
        <begin position="35"/>
        <end position="54"/>
    </location>
</feature>
<sequence length="473" mass="51025">MTSFSADWSRRKFLRGALATGALALPGTGVLAGCATSGGGQEQSAGAKTDKNPLGVPEDKPLEVYIFNGGFGDSYATGVHEPMYKKAYPKAEVNHKAEVDIKGALQSRFVAGNPPDFVNDSGDGQIPLGELVANGQLYDLSDLYDAPSWDDPGKKVRDTMVAGAVEQGSFDGKPFVMQMALTVYGIWYNQALFDEHGWKAPTTWDEMMDLCADIKAAGIAPWTYQGIHARYMSWPLITMAAKLAGDQVLVDIDNLKEGCFDNDAIKESANALQSLKTKGYILDGTEGMDHIQAQGQWSAGKAAFVPCGSWLENEQKDVTPEGFKMAVMAEPVLSKDSKMSKGALRAQAGEPYVVPAQAKNPRGGLEYMRIMLSKEGAKGFVKEVSSLTVVQGSADGVELPPGLSSAKKAVDGAGKDVLFWNYQNWYGKLWNPAINTCLSNLMSGRASVNEFVAQAEAEVKKIRDDASVKKYKR</sequence>
<keyword evidence="3" id="KW-0813">Transport</keyword>
<dbReference type="EMBL" id="SOCP01000025">
    <property type="protein sequence ID" value="TDV39786.1"/>
    <property type="molecule type" value="Genomic_DNA"/>
</dbReference>
<evidence type="ECO:0000256" key="1">
    <source>
        <dbReference type="ARBA" id="ARBA00004196"/>
    </source>
</evidence>
<protein>
    <submittedName>
        <fullName evidence="7">N-acetylglucosamine transport system substrate-binding protein</fullName>
    </submittedName>
</protein>
<dbReference type="InterPro" id="IPR022386">
    <property type="entry name" value="Chitin_NgcE"/>
</dbReference>
<name>A0A4R7UXI7_9PSEU</name>
<dbReference type="PANTHER" id="PTHR43649:SF31">
    <property type="entry name" value="SN-GLYCEROL-3-PHOSPHATE-BINDING PERIPLASMIC PROTEIN UGPB"/>
    <property type="match status" value="1"/>
</dbReference>
<gene>
    <name evidence="7" type="ORF">CLV71_12598</name>
</gene>
<feature type="signal peptide" evidence="6">
    <location>
        <begin position="1"/>
        <end position="32"/>
    </location>
</feature>
<keyword evidence="4 6" id="KW-0732">Signal</keyword>
<dbReference type="Pfam" id="PF01547">
    <property type="entry name" value="SBP_bac_1"/>
    <property type="match status" value="1"/>
</dbReference>
<proteinExistence type="inferred from homology"/>
<dbReference type="InterPro" id="IPR006059">
    <property type="entry name" value="SBP"/>
</dbReference>
<evidence type="ECO:0000256" key="3">
    <source>
        <dbReference type="ARBA" id="ARBA00022448"/>
    </source>
</evidence>
<keyword evidence="8" id="KW-1185">Reference proteome</keyword>
<reference evidence="7 8" key="1">
    <citation type="submission" date="2019-03" db="EMBL/GenBank/DDBJ databases">
        <title>Genomic Encyclopedia of Archaeal and Bacterial Type Strains, Phase II (KMG-II): from individual species to whole genera.</title>
        <authorList>
            <person name="Goeker M."/>
        </authorList>
    </citation>
    <scope>NUCLEOTIDE SEQUENCE [LARGE SCALE GENOMIC DNA]</scope>
    <source>
        <strain evidence="7 8">DSM 45499</strain>
    </source>
</reference>